<dbReference type="Proteomes" id="UP000032431">
    <property type="component" value="Chromosome I"/>
</dbReference>
<evidence type="ECO:0000259" key="2">
    <source>
        <dbReference type="Pfam" id="PF04909"/>
    </source>
</evidence>
<keyword evidence="1" id="KW-0456">Lyase</keyword>
<dbReference type="InterPro" id="IPR032465">
    <property type="entry name" value="ACMSD"/>
</dbReference>
<dbReference type="GO" id="GO:0016831">
    <property type="term" value="F:carboxy-lyase activity"/>
    <property type="evidence" value="ECO:0007669"/>
    <property type="project" value="InterPro"/>
</dbReference>
<dbReference type="InterPro" id="IPR032466">
    <property type="entry name" value="Metal_Hydrolase"/>
</dbReference>
<reference evidence="4" key="1">
    <citation type="submission" date="2014-07" db="EMBL/GenBank/DDBJ databases">
        <authorList>
            <person name="Wibberg D."/>
        </authorList>
    </citation>
    <scope>NUCLEOTIDE SEQUENCE [LARGE SCALE GENOMIC DNA]</scope>
    <source>
        <strain evidence="4">DG5</strain>
    </source>
</reference>
<dbReference type="CDD" id="cd01292">
    <property type="entry name" value="metallo-dependent_hydrolases"/>
    <property type="match status" value="1"/>
</dbReference>
<dbReference type="PANTHER" id="PTHR21240">
    <property type="entry name" value="2-AMINO-3-CARBOXYLMUCONATE-6-SEMIALDEHYDE DECARBOXYLASE"/>
    <property type="match status" value="1"/>
</dbReference>
<proteinExistence type="predicted"/>
<dbReference type="PATRIC" id="fig|29343.3.peg.1906"/>
<dbReference type="GO" id="GO:0005737">
    <property type="term" value="C:cytoplasm"/>
    <property type="evidence" value="ECO:0007669"/>
    <property type="project" value="TreeGrafter"/>
</dbReference>
<accession>A0A078KUZ0</accession>
<name>A0A078KUZ0_9FIRM</name>
<dbReference type="PANTHER" id="PTHR21240:SF28">
    <property type="entry name" value="ISO-OROTATE DECARBOXYLASE (EUROFUNG)"/>
    <property type="match status" value="1"/>
</dbReference>
<dbReference type="GO" id="GO:0016787">
    <property type="term" value="F:hydrolase activity"/>
    <property type="evidence" value="ECO:0007669"/>
    <property type="project" value="UniProtKB-KW"/>
</dbReference>
<dbReference type="EMBL" id="LM995447">
    <property type="protein sequence ID" value="CDZ24914.1"/>
    <property type="molecule type" value="Genomic_DNA"/>
</dbReference>
<dbReference type="GO" id="GO:0019748">
    <property type="term" value="P:secondary metabolic process"/>
    <property type="evidence" value="ECO:0007669"/>
    <property type="project" value="TreeGrafter"/>
</dbReference>
<dbReference type="STRING" id="29343.CCDG5_1816"/>
<evidence type="ECO:0000313" key="4">
    <source>
        <dbReference type="Proteomes" id="UP000032431"/>
    </source>
</evidence>
<dbReference type="InterPro" id="IPR006680">
    <property type="entry name" value="Amidohydro-rel"/>
</dbReference>
<evidence type="ECO:0000313" key="3">
    <source>
        <dbReference type="EMBL" id="CDZ24914.1"/>
    </source>
</evidence>
<dbReference type="Pfam" id="PF04909">
    <property type="entry name" value="Amidohydro_2"/>
    <property type="match status" value="1"/>
</dbReference>
<keyword evidence="4" id="KW-1185">Reference proteome</keyword>
<dbReference type="HOGENOM" id="CLU_044590_0_1_9"/>
<feature type="domain" description="Amidohydrolase-related" evidence="2">
    <location>
        <begin position="33"/>
        <end position="260"/>
    </location>
</feature>
<protein>
    <submittedName>
        <fullName evidence="3">Amidohydrolase 2</fullName>
    </submittedName>
</protein>
<dbReference type="SUPFAM" id="SSF51556">
    <property type="entry name" value="Metallo-dependent hydrolases"/>
    <property type="match status" value="1"/>
</dbReference>
<sequence>MRRIFDFHSHAYPEKVAIKSVDFLNNYYKVNCQGSGTMDDLLDSARSGGVGYLLVHAVATKPTQVENVNNWIAAHLSENIFGFGTIHPAYEGGILKELDRIRSLGLRGLKLHPDFQGYYVDDPSMDIIYKAIEGKMPVLIHTGDKNTDFTSPRRLANVLDRYPNLTVISAHLGGYSEWDEAEKYIIGRNCYIDTSSSIWALPKERAVNIIRKHGVDKVLFGTDYPLTRHKDELERFLSLGLTEEENNKILFENAKRLLGLDI</sequence>
<dbReference type="KEGG" id="ccel:CCDG5_1816"/>
<organism evidence="3 4">
    <name type="scientific">[Clostridium] cellulosi</name>
    <dbReference type="NCBI Taxonomy" id="29343"/>
    <lineage>
        <taxon>Bacteria</taxon>
        <taxon>Bacillati</taxon>
        <taxon>Bacillota</taxon>
        <taxon>Clostridia</taxon>
        <taxon>Eubacteriales</taxon>
        <taxon>Oscillospiraceae</taxon>
        <taxon>Oscillospiraceae incertae sedis</taxon>
    </lineage>
</organism>
<keyword evidence="3" id="KW-0378">Hydrolase</keyword>
<gene>
    <name evidence="3" type="ORF">CCDG5_1816</name>
</gene>
<evidence type="ECO:0000256" key="1">
    <source>
        <dbReference type="ARBA" id="ARBA00023239"/>
    </source>
</evidence>
<dbReference type="Gene3D" id="3.20.20.140">
    <property type="entry name" value="Metal-dependent hydrolases"/>
    <property type="match status" value="1"/>
</dbReference>
<dbReference type="AlphaFoldDB" id="A0A078KUZ0"/>